<feature type="compositionally biased region" description="Basic and acidic residues" evidence="1">
    <location>
        <begin position="40"/>
        <end position="49"/>
    </location>
</feature>
<dbReference type="EnsemblPlants" id="TuG1812G0700001766.01.T01">
    <property type="protein sequence ID" value="TuG1812G0700001766.01.T01"/>
    <property type="gene ID" value="TuG1812G0700001766.01"/>
</dbReference>
<name>A0A8R7QZW6_TRIUA</name>
<reference evidence="2" key="3">
    <citation type="submission" date="2022-06" db="UniProtKB">
        <authorList>
            <consortium name="EnsemblPlants"/>
        </authorList>
    </citation>
    <scope>IDENTIFICATION</scope>
</reference>
<dbReference type="Gramene" id="TuG1812G0700001766.01.T01">
    <property type="protein sequence ID" value="TuG1812G0700001766.01.T01"/>
    <property type="gene ID" value="TuG1812G0700001766.01"/>
</dbReference>
<accession>A0A8R7QZW6</accession>
<evidence type="ECO:0000313" key="3">
    <source>
        <dbReference type="Proteomes" id="UP000015106"/>
    </source>
</evidence>
<evidence type="ECO:0000256" key="1">
    <source>
        <dbReference type="SAM" id="MobiDB-lite"/>
    </source>
</evidence>
<sequence>HVASASSSSAPSATAAFNPVSSGSGKSSPSPLPSPTANLPRDRCRPCDRLRRRRTLLVRANSSRDLHDRMKHGSHNCIFTQGKGN</sequence>
<dbReference type="AlphaFoldDB" id="A0A8R7QZW6"/>
<reference evidence="2" key="2">
    <citation type="submission" date="2018-03" db="EMBL/GenBank/DDBJ databases">
        <title>The Triticum urartu genome reveals the dynamic nature of wheat genome evolution.</title>
        <authorList>
            <person name="Ling H."/>
            <person name="Ma B."/>
            <person name="Shi X."/>
            <person name="Liu H."/>
            <person name="Dong L."/>
            <person name="Sun H."/>
            <person name="Cao Y."/>
            <person name="Gao Q."/>
            <person name="Zheng S."/>
            <person name="Li Y."/>
            <person name="Yu Y."/>
            <person name="Du H."/>
            <person name="Qi M."/>
            <person name="Li Y."/>
            <person name="Yu H."/>
            <person name="Cui Y."/>
            <person name="Wang N."/>
            <person name="Chen C."/>
            <person name="Wu H."/>
            <person name="Zhao Y."/>
            <person name="Zhang J."/>
            <person name="Li Y."/>
            <person name="Zhou W."/>
            <person name="Zhang B."/>
            <person name="Hu W."/>
            <person name="Eijk M."/>
            <person name="Tang J."/>
            <person name="Witsenboer H."/>
            <person name="Zhao S."/>
            <person name="Li Z."/>
            <person name="Zhang A."/>
            <person name="Wang D."/>
            <person name="Liang C."/>
        </authorList>
    </citation>
    <scope>NUCLEOTIDE SEQUENCE [LARGE SCALE GENOMIC DNA]</scope>
    <source>
        <strain evidence="2">cv. G1812</strain>
    </source>
</reference>
<proteinExistence type="predicted"/>
<reference evidence="3" key="1">
    <citation type="journal article" date="2013" name="Nature">
        <title>Draft genome of the wheat A-genome progenitor Triticum urartu.</title>
        <authorList>
            <person name="Ling H.Q."/>
            <person name="Zhao S."/>
            <person name="Liu D."/>
            <person name="Wang J."/>
            <person name="Sun H."/>
            <person name="Zhang C."/>
            <person name="Fan H."/>
            <person name="Li D."/>
            <person name="Dong L."/>
            <person name="Tao Y."/>
            <person name="Gao C."/>
            <person name="Wu H."/>
            <person name="Li Y."/>
            <person name="Cui Y."/>
            <person name="Guo X."/>
            <person name="Zheng S."/>
            <person name="Wang B."/>
            <person name="Yu K."/>
            <person name="Liang Q."/>
            <person name="Yang W."/>
            <person name="Lou X."/>
            <person name="Chen J."/>
            <person name="Feng M."/>
            <person name="Jian J."/>
            <person name="Zhang X."/>
            <person name="Luo G."/>
            <person name="Jiang Y."/>
            <person name="Liu J."/>
            <person name="Wang Z."/>
            <person name="Sha Y."/>
            <person name="Zhang B."/>
            <person name="Wu H."/>
            <person name="Tang D."/>
            <person name="Shen Q."/>
            <person name="Xue P."/>
            <person name="Zou S."/>
            <person name="Wang X."/>
            <person name="Liu X."/>
            <person name="Wang F."/>
            <person name="Yang Y."/>
            <person name="An X."/>
            <person name="Dong Z."/>
            <person name="Zhang K."/>
            <person name="Zhang X."/>
            <person name="Luo M.C."/>
            <person name="Dvorak J."/>
            <person name="Tong Y."/>
            <person name="Wang J."/>
            <person name="Yang H."/>
            <person name="Li Z."/>
            <person name="Wang D."/>
            <person name="Zhang A."/>
            <person name="Wang J."/>
        </authorList>
    </citation>
    <scope>NUCLEOTIDE SEQUENCE</scope>
    <source>
        <strain evidence="3">cv. G1812</strain>
    </source>
</reference>
<feature type="region of interest" description="Disordered" evidence="1">
    <location>
        <begin position="1"/>
        <end position="85"/>
    </location>
</feature>
<protein>
    <submittedName>
        <fullName evidence="2">Uncharacterized protein</fullName>
    </submittedName>
</protein>
<keyword evidence="3" id="KW-1185">Reference proteome</keyword>
<organism evidence="2 3">
    <name type="scientific">Triticum urartu</name>
    <name type="common">Red wild einkorn</name>
    <name type="synonym">Crithodium urartu</name>
    <dbReference type="NCBI Taxonomy" id="4572"/>
    <lineage>
        <taxon>Eukaryota</taxon>
        <taxon>Viridiplantae</taxon>
        <taxon>Streptophyta</taxon>
        <taxon>Embryophyta</taxon>
        <taxon>Tracheophyta</taxon>
        <taxon>Spermatophyta</taxon>
        <taxon>Magnoliopsida</taxon>
        <taxon>Liliopsida</taxon>
        <taxon>Poales</taxon>
        <taxon>Poaceae</taxon>
        <taxon>BOP clade</taxon>
        <taxon>Pooideae</taxon>
        <taxon>Triticodae</taxon>
        <taxon>Triticeae</taxon>
        <taxon>Triticinae</taxon>
        <taxon>Triticum</taxon>
    </lineage>
</organism>
<evidence type="ECO:0000313" key="2">
    <source>
        <dbReference type="EnsemblPlants" id="TuG1812G0700001766.01.T01"/>
    </source>
</evidence>
<feature type="compositionally biased region" description="Low complexity" evidence="1">
    <location>
        <begin position="1"/>
        <end position="29"/>
    </location>
</feature>
<dbReference type="Proteomes" id="UP000015106">
    <property type="component" value="Chromosome 7"/>
</dbReference>